<evidence type="ECO:0000313" key="1">
    <source>
        <dbReference type="EMBL" id="OCB74830.1"/>
    </source>
</evidence>
<name>A0A1B9DYS3_9FLAO</name>
<comment type="caution">
    <text evidence="1">The sequence shown here is derived from an EMBL/GenBank/DDBJ whole genome shotgun (WGS) entry which is preliminary data.</text>
</comment>
<dbReference type="AlphaFoldDB" id="A0A1B9DYS3"/>
<dbReference type="OrthoDB" id="8418771at2"/>
<protein>
    <recommendedName>
        <fullName evidence="3">Phosphoribosylpyrophosphate synthetase</fullName>
    </recommendedName>
</protein>
<organism evidence="1 2">
    <name type="scientific">Flavobacterium crassostreae</name>
    <dbReference type="NCBI Taxonomy" id="1763534"/>
    <lineage>
        <taxon>Bacteria</taxon>
        <taxon>Pseudomonadati</taxon>
        <taxon>Bacteroidota</taxon>
        <taxon>Flavobacteriia</taxon>
        <taxon>Flavobacteriales</taxon>
        <taxon>Flavobacteriaceae</taxon>
        <taxon>Flavobacterium</taxon>
    </lineage>
</organism>
<keyword evidence="2" id="KW-1185">Reference proteome</keyword>
<dbReference type="STRING" id="1763534.GCA_001831475_02261"/>
<proteinExistence type="predicted"/>
<reference evidence="1 2" key="1">
    <citation type="submission" date="2016-03" db="EMBL/GenBank/DDBJ databases">
        <authorList>
            <person name="Ploux O."/>
        </authorList>
    </citation>
    <scope>NUCLEOTIDE SEQUENCE [LARGE SCALE GENOMIC DNA]</scope>
    <source>
        <strain evidence="1 2">LPB0076</strain>
    </source>
</reference>
<dbReference type="RefSeq" id="WP_066335579.1">
    <property type="nucleotide sequence ID" value="NZ_CP017688.1"/>
</dbReference>
<dbReference type="Proteomes" id="UP000093510">
    <property type="component" value="Unassembled WGS sequence"/>
</dbReference>
<evidence type="ECO:0008006" key="3">
    <source>
        <dbReference type="Google" id="ProtNLM"/>
    </source>
</evidence>
<dbReference type="EMBL" id="LVEP01000036">
    <property type="protein sequence ID" value="OCB74830.1"/>
    <property type="molecule type" value="Genomic_DNA"/>
</dbReference>
<accession>A0A1B9DYS3</accession>
<sequence>MEEYAKHEIDYIKKYQDKGYTTNFLFQENRLIHTESKYKYHPEELYIVAQHRFEGMSNPEDMSILYVLETADAAKGTYLVGYGPAADLDAASFFNAIPEENCSDREEIKEV</sequence>
<evidence type="ECO:0000313" key="2">
    <source>
        <dbReference type="Proteomes" id="UP000093510"/>
    </source>
</evidence>
<gene>
    <name evidence="1" type="ORF">LPBF_09455</name>
</gene>